<proteinExistence type="predicted"/>
<evidence type="ECO:0008006" key="3">
    <source>
        <dbReference type="Google" id="ProtNLM"/>
    </source>
</evidence>
<protein>
    <recommendedName>
        <fullName evidence="3">Protein kinase domain-containing protein</fullName>
    </recommendedName>
</protein>
<dbReference type="Gene3D" id="3.30.200.20">
    <property type="entry name" value="Phosphorylase Kinase, domain 1"/>
    <property type="match status" value="1"/>
</dbReference>
<gene>
    <name evidence="1" type="ORF">OESDEN_20809</name>
</gene>
<accession>A0A0B1S7Q9</accession>
<name>A0A0B1S7Q9_OESDE</name>
<keyword evidence="2" id="KW-1185">Reference proteome</keyword>
<dbReference type="AlphaFoldDB" id="A0A0B1S7Q9"/>
<sequence length="125" mass="14098">MPPKRVPKGKLHQLAVELPQKTILTDISTKKQYSVGKQFATGGFGRIYTCNEVGSKTELVVKVEPFGNGPLFTEVNVFIRILKPDQISQFMKSRSRRRISELKRLGLPPLISSGVFTHGNDRLRF</sequence>
<dbReference type="OrthoDB" id="2687620at2759"/>
<dbReference type="Proteomes" id="UP000053660">
    <property type="component" value="Unassembled WGS sequence"/>
</dbReference>
<reference evidence="1 2" key="1">
    <citation type="submission" date="2014-03" db="EMBL/GenBank/DDBJ databases">
        <title>Draft genome of the hookworm Oesophagostomum dentatum.</title>
        <authorList>
            <person name="Mitreva M."/>
        </authorList>
    </citation>
    <scope>NUCLEOTIDE SEQUENCE [LARGE SCALE GENOMIC DNA]</scope>
    <source>
        <strain evidence="1 2">OD-Hann</strain>
    </source>
</reference>
<evidence type="ECO:0000313" key="2">
    <source>
        <dbReference type="Proteomes" id="UP000053660"/>
    </source>
</evidence>
<feature type="non-terminal residue" evidence="1">
    <location>
        <position position="125"/>
    </location>
</feature>
<evidence type="ECO:0000313" key="1">
    <source>
        <dbReference type="EMBL" id="KHJ79542.1"/>
    </source>
</evidence>
<organism evidence="1 2">
    <name type="scientific">Oesophagostomum dentatum</name>
    <name type="common">Nodular worm</name>
    <dbReference type="NCBI Taxonomy" id="61180"/>
    <lineage>
        <taxon>Eukaryota</taxon>
        <taxon>Metazoa</taxon>
        <taxon>Ecdysozoa</taxon>
        <taxon>Nematoda</taxon>
        <taxon>Chromadorea</taxon>
        <taxon>Rhabditida</taxon>
        <taxon>Rhabditina</taxon>
        <taxon>Rhabditomorpha</taxon>
        <taxon>Strongyloidea</taxon>
        <taxon>Strongylidae</taxon>
        <taxon>Oesophagostomum</taxon>
    </lineage>
</organism>
<dbReference type="EMBL" id="KN604545">
    <property type="protein sequence ID" value="KHJ79542.1"/>
    <property type="molecule type" value="Genomic_DNA"/>
</dbReference>